<dbReference type="InterPro" id="IPR003959">
    <property type="entry name" value="ATPase_AAA_core"/>
</dbReference>
<dbReference type="RefSeq" id="WP_019820685.1">
    <property type="nucleotide sequence ID" value="NZ_AJZD02000244.1"/>
</dbReference>
<dbReference type="Gene3D" id="3.40.50.300">
    <property type="entry name" value="P-loop containing nucleotide triphosphate hydrolases"/>
    <property type="match status" value="1"/>
</dbReference>
<evidence type="ECO:0000313" key="3">
    <source>
        <dbReference type="EMBL" id="OEF90908.1"/>
    </source>
</evidence>
<dbReference type="EMBL" id="AJZD02000244">
    <property type="protein sequence ID" value="OEF90908.1"/>
    <property type="molecule type" value="Genomic_DNA"/>
</dbReference>
<dbReference type="InterPro" id="IPR051396">
    <property type="entry name" value="Bact_Antivir_Def_Nuclease"/>
</dbReference>
<dbReference type="GO" id="GO:0005524">
    <property type="term" value="F:ATP binding"/>
    <property type="evidence" value="ECO:0007669"/>
    <property type="project" value="InterPro"/>
</dbReference>
<name>A0A1E5FLI9_VIBSP</name>
<gene>
    <name evidence="3" type="ORF">A142_22970</name>
</gene>
<sequence>MYIKKIDLENIKTFKRFAYELDEKEDPAGWHVILGNNGAGKSTFIRAAAVGLMGPQEANKSRHAFLEWVKKGAESALIRMELIQDRALDNWAQKGKQQVDNLSYTLKITDEGSFTTHSRNSPNRHVWSGKKGWFSVSYGPFRRFSGGNSDYQKLFYSSPLLARHLSVFGEDVALTETLEWLKELRFKELEKPNSIEANLLKKIKDFVNQDDFLPNGVKFEGVSSDGIEFIDSNKAQVNIESLSDGYRSVLSMTLELIRQMVDCYETENIFCSEGNSIVYPGVVFIDEIDVHLHPIWQRKIGKWFTEHFPKIQFIVSTHSPLVCQSAGSGSIWKLPNFIENKKGYRVRGVELDRLLYGNILEALSSDVFGIGIERSEEAQGLLKHLAELNIKVQFGGELTEEEFAEKQRIQGIFGTGV</sequence>
<dbReference type="GO" id="GO:0016887">
    <property type="term" value="F:ATP hydrolysis activity"/>
    <property type="evidence" value="ECO:0007669"/>
    <property type="project" value="InterPro"/>
</dbReference>
<proteinExistence type="predicted"/>
<dbReference type="OrthoDB" id="9815944at2"/>
<evidence type="ECO:0000313" key="4">
    <source>
        <dbReference type="Proteomes" id="UP000094802"/>
    </source>
</evidence>
<dbReference type="InterPro" id="IPR038729">
    <property type="entry name" value="Rad50/SbcC_AAA"/>
</dbReference>
<dbReference type="PANTHER" id="PTHR43581">
    <property type="entry name" value="ATP/GTP PHOSPHATASE"/>
    <property type="match status" value="1"/>
</dbReference>
<dbReference type="GO" id="GO:0006302">
    <property type="term" value="P:double-strand break repair"/>
    <property type="evidence" value="ECO:0007669"/>
    <property type="project" value="InterPro"/>
</dbReference>
<organism evidence="3 4">
    <name type="scientific">Vibrio splendidus 12E03</name>
    <dbReference type="NCBI Taxonomy" id="1191305"/>
    <lineage>
        <taxon>Bacteria</taxon>
        <taxon>Pseudomonadati</taxon>
        <taxon>Pseudomonadota</taxon>
        <taxon>Gammaproteobacteria</taxon>
        <taxon>Vibrionales</taxon>
        <taxon>Vibrionaceae</taxon>
        <taxon>Vibrio</taxon>
    </lineage>
</organism>
<dbReference type="PANTHER" id="PTHR43581:SF2">
    <property type="entry name" value="EXCINUCLEASE ATPASE SUBUNIT"/>
    <property type="match status" value="1"/>
</dbReference>
<comment type="caution">
    <text evidence="3">The sequence shown here is derived from an EMBL/GenBank/DDBJ whole genome shotgun (WGS) entry which is preliminary data.</text>
</comment>
<feature type="domain" description="ATPase AAA-type core" evidence="1">
    <location>
        <begin position="211"/>
        <end position="322"/>
    </location>
</feature>
<dbReference type="Pfam" id="PF13304">
    <property type="entry name" value="AAA_21"/>
    <property type="match status" value="1"/>
</dbReference>
<feature type="domain" description="Rad50/SbcC-type AAA" evidence="2">
    <location>
        <begin position="5"/>
        <end position="79"/>
    </location>
</feature>
<dbReference type="Proteomes" id="UP000094802">
    <property type="component" value="Unassembled WGS sequence"/>
</dbReference>
<dbReference type="Pfam" id="PF13476">
    <property type="entry name" value="AAA_23"/>
    <property type="match status" value="1"/>
</dbReference>
<accession>A0A1E5FLI9</accession>
<evidence type="ECO:0000259" key="1">
    <source>
        <dbReference type="Pfam" id="PF13304"/>
    </source>
</evidence>
<evidence type="ECO:0000259" key="2">
    <source>
        <dbReference type="Pfam" id="PF13476"/>
    </source>
</evidence>
<dbReference type="SUPFAM" id="SSF52540">
    <property type="entry name" value="P-loop containing nucleoside triphosphate hydrolases"/>
    <property type="match status" value="1"/>
</dbReference>
<reference evidence="3 4" key="1">
    <citation type="journal article" date="2012" name="Science">
        <title>Ecological populations of bacteria act as socially cohesive units of antibiotic production and resistance.</title>
        <authorList>
            <person name="Cordero O.X."/>
            <person name="Wildschutte H."/>
            <person name="Kirkup B."/>
            <person name="Proehl S."/>
            <person name="Ngo L."/>
            <person name="Hussain F."/>
            <person name="Le Roux F."/>
            <person name="Mincer T."/>
            <person name="Polz M.F."/>
        </authorList>
    </citation>
    <scope>NUCLEOTIDE SEQUENCE [LARGE SCALE GENOMIC DNA]</scope>
    <source>
        <strain evidence="3 4">12E03</strain>
    </source>
</reference>
<dbReference type="InterPro" id="IPR027417">
    <property type="entry name" value="P-loop_NTPase"/>
</dbReference>
<dbReference type="AlphaFoldDB" id="A0A1E5FLI9"/>
<protein>
    <submittedName>
        <fullName evidence="3">Uncharacterized protein</fullName>
    </submittedName>
</protein>